<keyword evidence="2 3" id="KW-0040">ANK repeat</keyword>
<dbReference type="Pfam" id="PF12796">
    <property type="entry name" value="Ank_2"/>
    <property type="match status" value="1"/>
</dbReference>
<accession>A0AAE0GDZ7</accession>
<dbReference type="SUPFAM" id="SSF48403">
    <property type="entry name" value="Ankyrin repeat"/>
    <property type="match status" value="1"/>
</dbReference>
<dbReference type="Proteomes" id="UP001190700">
    <property type="component" value="Unassembled WGS sequence"/>
</dbReference>
<dbReference type="InterPro" id="IPR036770">
    <property type="entry name" value="Ankyrin_rpt-contain_sf"/>
</dbReference>
<keyword evidence="1" id="KW-0677">Repeat</keyword>
<dbReference type="PROSITE" id="PS50003">
    <property type="entry name" value="PH_DOMAIN"/>
    <property type="match status" value="1"/>
</dbReference>
<comment type="caution">
    <text evidence="6">The sequence shown here is derived from an EMBL/GenBank/DDBJ whole genome shotgun (WGS) entry which is preliminary data.</text>
</comment>
<evidence type="ECO:0000313" key="7">
    <source>
        <dbReference type="Proteomes" id="UP001190700"/>
    </source>
</evidence>
<organism evidence="6 7">
    <name type="scientific">Cymbomonas tetramitiformis</name>
    <dbReference type="NCBI Taxonomy" id="36881"/>
    <lineage>
        <taxon>Eukaryota</taxon>
        <taxon>Viridiplantae</taxon>
        <taxon>Chlorophyta</taxon>
        <taxon>Pyramimonadophyceae</taxon>
        <taxon>Pyramimonadales</taxon>
        <taxon>Pyramimonadaceae</taxon>
        <taxon>Cymbomonas</taxon>
    </lineage>
</organism>
<keyword evidence="7" id="KW-1185">Reference proteome</keyword>
<dbReference type="SMART" id="SM00248">
    <property type="entry name" value="ANK"/>
    <property type="match status" value="4"/>
</dbReference>
<name>A0AAE0GDZ7_9CHLO</name>
<keyword evidence="4" id="KW-0175">Coiled coil</keyword>
<evidence type="ECO:0000313" key="6">
    <source>
        <dbReference type="EMBL" id="KAK3276371.1"/>
    </source>
</evidence>
<proteinExistence type="predicted"/>
<dbReference type="Gene3D" id="1.25.40.20">
    <property type="entry name" value="Ankyrin repeat-containing domain"/>
    <property type="match status" value="1"/>
</dbReference>
<evidence type="ECO:0000256" key="2">
    <source>
        <dbReference type="ARBA" id="ARBA00023043"/>
    </source>
</evidence>
<dbReference type="InterPro" id="IPR011993">
    <property type="entry name" value="PH-like_dom_sf"/>
</dbReference>
<feature type="coiled-coil region" evidence="4">
    <location>
        <begin position="338"/>
        <end position="372"/>
    </location>
</feature>
<dbReference type="CDD" id="cd00821">
    <property type="entry name" value="PH"/>
    <property type="match status" value="1"/>
</dbReference>
<feature type="repeat" description="ANK" evidence="3">
    <location>
        <begin position="70"/>
        <end position="102"/>
    </location>
</feature>
<evidence type="ECO:0000256" key="1">
    <source>
        <dbReference type="ARBA" id="ARBA00022737"/>
    </source>
</evidence>
<sequence length="439" mass="48277">MVDAEAKALKEAILGSDLAAIQTLLEKGASLQFVDPLGQGAIHLAAEAGNLEIAKYLVEHGIDIQATTYGGENAMHVAVSHGHLDFAKWLQRSGISIRSSTIMGQTCLHLAARNGDTAVCRWLVESDKANSKDKGSLLNTLTYVGLGPAQCAEEAGHHSLALYLKEALRLDMRSRSGGLAGTGRSMPPPMSAPSSAANFYPTTIFLRDSSQKQGYLNRCISVDAGAKIPTRRLKWKKVLCVLQDNILLFFSTETSTQTAACLPLECAELSTNPTHTHGNLHTICVYHEGNTFPREYLQSCITNDSKAANHDCEDWVFALQGCTRKATRDRVSAVVAQTAEIEERLEQLTSRAEDAEENCSEINRLIGTVEEARYAAIEEQKRLHEERRQLRAWSKAAQRPLLSSEPYHALLEETAKAEDVLRKEIRRMSGLKDDDSFLT</sequence>
<reference evidence="6 7" key="1">
    <citation type="journal article" date="2015" name="Genome Biol. Evol.">
        <title>Comparative Genomics of a Bacterivorous Green Alga Reveals Evolutionary Causalities and Consequences of Phago-Mixotrophic Mode of Nutrition.</title>
        <authorList>
            <person name="Burns J.A."/>
            <person name="Paasch A."/>
            <person name="Narechania A."/>
            <person name="Kim E."/>
        </authorList>
    </citation>
    <scope>NUCLEOTIDE SEQUENCE [LARGE SCALE GENOMIC DNA]</scope>
    <source>
        <strain evidence="6 7">PLY_AMNH</strain>
    </source>
</reference>
<feature type="repeat" description="ANK" evidence="3">
    <location>
        <begin position="37"/>
        <end position="69"/>
    </location>
</feature>
<dbReference type="PROSITE" id="PS50088">
    <property type="entry name" value="ANK_REPEAT"/>
    <property type="match status" value="2"/>
</dbReference>
<dbReference type="PANTHER" id="PTHR24198:SF165">
    <property type="entry name" value="ANKYRIN REPEAT-CONTAINING PROTEIN-RELATED"/>
    <property type="match status" value="1"/>
</dbReference>
<dbReference type="InterPro" id="IPR001849">
    <property type="entry name" value="PH_domain"/>
</dbReference>
<dbReference type="Pfam" id="PF00023">
    <property type="entry name" value="Ank"/>
    <property type="match status" value="1"/>
</dbReference>
<dbReference type="InterPro" id="IPR002110">
    <property type="entry name" value="Ankyrin_rpt"/>
</dbReference>
<evidence type="ECO:0000256" key="4">
    <source>
        <dbReference type="SAM" id="Coils"/>
    </source>
</evidence>
<feature type="domain" description="PH" evidence="5">
    <location>
        <begin position="209"/>
        <end position="324"/>
    </location>
</feature>
<dbReference type="EMBL" id="LGRX02006586">
    <property type="protein sequence ID" value="KAK3276371.1"/>
    <property type="molecule type" value="Genomic_DNA"/>
</dbReference>
<dbReference type="Gene3D" id="2.30.29.30">
    <property type="entry name" value="Pleckstrin-homology domain (PH domain)/Phosphotyrosine-binding domain (PTB)"/>
    <property type="match status" value="1"/>
</dbReference>
<evidence type="ECO:0000256" key="3">
    <source>
        <dbReference type="PROSITE-ProRule" id="PRU00023"/>
    </source>
</evidence>
<dbReference type="SUPFAM" id="SSF50729">
    <property type="entry name" value="PH domain-like"/>
    <property type="match status" value="1"/>
</dbReference>
<evidence type="ECO:0000259" key="5">
    <source>
        <dbReference type="PROSITE" id="PS50003"/>
    </source>
</evidence>
<protein>
    <recommendedName>
        <fullName evidence="5">PH domain-containing protein</fullName>
    </recommendedName>
</protein>
<dbReference type="PROSITE" id="PS50297">
    <property type="entry name" value="ANK_REP_REGION"/>
    <property type="match status" value="1"/>
</dbReference>
<dbReference type="SMART" id="SM00233">
    <property type="entry name" value="PH"/>
    <property type="match status" value="1"/>
</dbReference>
<dbReference type="AlphaFoldDB" id="A0AAE0GDZ7"/>
<dbReference type="PANTHER" id="PTHR24198">
    <property type="entry name" value="ANKYRIN REPEAT AND PROTEIN KINASE DOMAIN-CONTAINING PROTEIN"/>
    <property type="match status" value="1"/>
</dbReference>
<gene>
    <name evidence="6" type="ORF">CYMTET_15550</name>
</gene>